<evidence type="ECO:0000313" key="1">
    <source>
        <dbReference type="EMBL" id="KDR65186.1"/>
    </source>
</evidence>
<dbReference type="EMBL" id="KL142483">
    <property type="protein sequence ID" value="KDR65186.1"/>
    <property type="molecule type" value="Genomic_DNA"/>
</dbReference>
<dbReference type="AlphaFoldDB" id="A0A067S320"/>
<sequence>MRLALSRVLHTSHLVAYATTGGYRSAHISSGSGIFGWRGRFSVIRSGDRLGALSPHLSFSCWSGFGSLKGGWSKVFGSGLGLEVDVGFGSWRECSSCGCQEIFGRPSGSLLGGSGVAVGAVAPSGLGG</sequence>
<keyword evidence="2" id="KW-1185">Reference proteome</keyword>
<protein>
    <submittedName>
        <fullName evidence="1">Uncharacterized protein</fullName>
    </submittedName>
</protein>
<reference evidence="2" key="1">
    <citation type="journal article" date="2014" name="Proc. Natl. Acad. Sci. U.S.A.">
        <title>Extensive sampling of basidiomycete genomes demonstrates inadequacy of the white-rot/brown-rot paradigm for wood decay fungi.</title>
        <authorList>
            <person name="Riley R."/>
            <person name="Salamov A.A."/>
            <person name="Brown D.W."/>
            <person name="Nagy L.G."/>
            <person name="Floudas D."/>
            <person name="Held B.W."/>
            <person name="Levasseur A."/>
            <person name="Lombard V."/>
            <person name="Morin E."/>
            <person name="Otillar R."/>
            <person name="Lindquist E.A."/>
            <person name="Sun H."/>
            <person name="LaButti K.M."/>
            <person name="Schmutz J."/>
            <person name="Jabbour D."/>
            <person name="Luo H."/>
            <person name="Baker S.E."/>
            <person name="Pisabarro A.G."/>
            <person name="Walton J.D."/>
            <person name="Blanchette R.A."/>
            <person name="Henrissat B."/>
            <person name="Martin F."/>
            <person name="Cullen D."/>
            <person name="Hibbett D.S."/>
            <person name="Grigoriev I.V."/>
        </authorList>
    </citation>
    <scope>NUCLEOTIDE SEQUENCE [LARGE SCALE GENOMIC DNA]</scope>
    <source>
        <strain evidence="2">CBS 339.88</strain>
    </source>
</reference>
<dbReference type="HOGENOM" id="CLU_1959740_0_0_1"/>
<organism evidence="1 2">
    <name type="scientific">Galerina marginata (strain CBS 339.88)</name>
    <dbReference type="NCBI Taxonomy" id="685588"/>
    <lineage>
        <taxon>Eukaryota</taxon>
        <taxon>Fungi</taxon>
        <taxon>Dikarya</taxon>
        <taxon>Basidiomycota</taxon>
        <taxon>Agaricomycotina</taxon>
        <taxon>Agaricomycetes</taxon>
        <taxon>Agaricomycetidae</taxon>
        <taxon>Agaricales</taxon>
        <taxon>Agaricineae</taxon>
        <taxon>Strophariaceae</taxon>
        <taxon>Galerina</taxon>
    </lineage>
</organism>
<evidence type="ECO:0000313" key="2">
    <source>
        <dbReference type="Proteomes" id="UP000027222"/>
    </source>
</evidence>
<proteinExistence type="predicted"/>
<accession>A0A067S320</accession>
<name>A0A067S320_GALM3</name>
<gene>
    <name evidence="1" type="ORF">GALMADRAFT_148902</name>
</gene>
<dbReference type="Proteomes" id="UP000027222">
    <property type="component" value="Unassembled WGS sequence"/>
</dbReference>